<keyword evidence="2" id="KW-1185">Reference proteome</keyword>
<dbReference type="Proteomes" id="UP000198694">
    <property type="component" value="Unassembled WGS sequence"/>
</dbReference>
<protein>
    <submittedName>
        <fullName evidence="1">Uncharacterized protein</fullName>
    </submittedName>
</protein>
<gene>
    <name evidence="1" type="ORF">SAMN05216243_2396</name>
</gene>
<dbReference type="AlphaFoldDB" id="A0A1G9A3Q7"/>
<proteinExistence type="predicted"/>
<accession>A0A1G9A3Q7</accession>
<evidence type="ECO:0000313" key="1">
    <source>
        <dbReference type="EMBL" id="SDK21956.1"/>
    </source>
</evidence>
<dbReference type="EMBL" id="FNFL01000003">
    <property type="protein sequence ID" value="SDK21956.1"/>
    <property type="molecule type" value="Genomic_DNA"/>
</dbReference>
<dbReference type="RefSeq" id="WP_175559331.1">
    <property type="nucleotide sequence ID" value="NZ_FNFL01000003.1"/>
</dbReference>
<evidence type="ECO:0000313" key="2">
    <source>
        <dbReference type="Proteomes" id="UP000198694"/>
    </source>
</evidence>
<name>A0A1G9A3Q7_9BACI</name>
<organism evidence="1 2">
    <name type="scientific">Sediminibacillus albus</name>
    <dbReference type="NCBI Taxonomy" id="407036"/>
    <lineage>
        <taxon>Bacteria</taxon>
        <taxon>Bacillati</taxon>
        <taxon>Bacillota</taxon>
        <taxon>Bacilli</taxon>
        <taxon>Bacillales</taxon>
        <taxon>Bacillaceae</taxon>
        <taxon>Sediminibacillus</taxon>
    </lineage>
</organism>
<dbReference type="STRING" id="407036.SAMN05216243_2396"/>
<sequence>MNLEDYKNINDSFAGVREQLQQINRLTSRIDFSPIFRAHREMRTIGFAASEWLNK</sequence>
<reference evidence="1 2" key="1">
    <citation type="submission" date="2016-10" db="EMBL/GenBank/DDBJ databases">
        <authorList>
            <person name="de Groot N.N."/>
        </authorList>
    </citation>
    <scope>NUCLEOTIDE SEQUENCE [LARGE SCALE GENOMIC DNA]</scope>
    <source>
        <strain evidence="1 2">CGMCC 1.6502</strain>
    </source>
</reference>